<feature type="transmembrane region" description="Helical" evidence="7">
    <location>
        <begin position="505"/>
        <end position="524"/>
    </location>
</feature>
<dbReference type="InterPro" id="IPR032880">
    <property type="entry name" value="CSC1/OSCA1-like_N"/>
</dbReference>
<evidence type="ECO:0000313" key="12">
    <source>
        <dbReference type="Proteomes" id="UP001217754"/>
    </source>
</evidence>
<evidence type="ECO:0008006" key="13">
    <source>
        <dbReference type="Google" id="ProtNLM"/>
    </source>
</evidence>
<keyword evidence="6 7" id="KW-0472">Membrane</keyword>
<dbReference type="EMBL" id="CP119960">
    <property type="protein sequence ID" value="WFD38951.1"/>
    <property type="molecule type" value="Genomic_DNA"/>
</dbReference>
<dbReference type="Pfam" id="PF14703">
    <property type="entry name" value="PHM7_cyt"/>
    <property type="match status" value="1"/>
</dbReference>
<dbReference type="Pfam" id="PF02714">
    <property type="entry name" value="RSN1_7TM"/>
    <property type="match status" value="1"/>
</dbReference>
<dbReference type="PANTHER" id="PTHR13018:SF149">
    <property type="entry name" value="DOMAIN PROTEIN, PUTATIVE (AFU_ORTHOLOGUE AFUA_3G11660)-RELATED"/>
    <property type="match status" value="1"/>
</dbReference>
<dbReference type="InterPro" id="IPR027815">
    <property type="entry name" value="CSC1/OSCA1-like_cyt"/>
</dbReference>
<dbReference type="InterPro" id="IPR045122">
    <property type="entry name" value="Csc1-like"/>
</dbReference>
<dbReference type="GeneID" id="85225566"/>
<evidence type="ECO:0000313" key="11">
    <source>
        <dbReference type="EMBL" id="WFD38951.1"/>
    </source>
</evidence>
<evidence type="ECO:0000256" key="4">
    <source>
        <dbReference type="ARBA" id="ARBA00022692"/>
    </source>
</evidence>
<dbReference type="Proteomes" id="UP001217754">
    <property type="component" value="Chromosome 3"/>
</dbReference>
<feature type="domain" description="CSC1/OSCA1-like cytosolic" evidence="10">
    <location>
        <begin position="128"/>
        <end position="291"/>
    </location>
</feature>
<comment type="subcellular location">
    <subcellularLocation>
        <location evidence="1">Membrane</location>
        <topology evidence="1">Multi-pass membrane protein</topology>
    </subcellularLocation>
</comment>
<feature type="transmembrane region" description="Helical" evidence="7">
    <location>
        <begin position="568"/>
        <end position="587"/>
    </location>
</feature>
<evidence type="ECO:0000256" key="2">
    <source>
        <dbReference type="ARBA" id="ARBA00007779"/>
    </source>
</evidence>
<keyword evidence="5 7" id="KW-1133">Transmembrane helix</keyword>
<dbReference type="AlphaFoldDB" id="A0AAF0F345"/>
<organism evidence="11 12">
    <name type="scientific">Malassezia japonica</name>
    <dbReference type="NCBI Taxonomy" id="223818"/>
    <lineage>
        <taxon>Eukaryota</taxon>
        <taxon>Fungi</taxon>
        <taxon>Dikarya</taxon>
        <taxon>Basidiomycota</taxon>
        <taxon>Ustilaginomycotina</taxon>
        <taxon>Malasseziomycetes</taxon>
        <taxon>Malasseziales</taxon>
        <taxon>Malasseziaceae</taxon>
        <taxon>Malassezia</taxon>
    </lineage>
</organism>
<evidence type="ECO:0000256" key="7">
    <source>
        <dbReference type="SAM" id="Phobius"/>
    </source>
</evidence>
<gene>
    <name evidence="11" type="ORF">MJAP1_001917</name>
</gene>
<feature type="transmembrane region" description="Helical" evidence="7">
    <location>
        <begin position="394"/>
        <end position="424"/>
    </location>
</feature>
<evidence type="ECO:0000259" key="8">
    <source>
        <dbReference type="Pfam" id="PF02714"/>
    </source>
</evidence>
<proteinExistence type="inferred from homology"/>
<dbReference type="GO" id="GO:0005227">
    <property type="term" value="F:calcium-activated cation channel activity"/>
    <property type="evidence" value="ECO:0007669"/>
    <property type="project" value="InterPro"/>
</dbReference>
<sequence length="812" mass="92245">MPDVKAAAGTDATVFLYFLHMVRWSLTIIAALTCVVLIPVDLSYSLSHVKTNTQPDAQGNTTSQQNDQDYLLYVTMNQVSGPRLWAHVTLSYLATLIALTFIFLYYRKVIALRQDFFTSVQYQRSYYSRALMITDIPPQYQSDSGLREALTSAHIPYPLSEVQIGRSMNNLPELMHEQKETVMRLESCLNKVLRHKHAKRPLVRVGGHMENLMGGAKVDAIDYYTGELTSIQRDISEARSDKVEGEPMSYGFASFAAIAYAHTVAKALSKKRALGMRIKLASSPRDILWQNLVMSREQRRKNKTLGLVYYALLFCVNLIPLAVVALIANMNAFRDNLTFLRDWQARSQLSFAAVSGLLPPVISMLFALGLPIIMRQIAMYRGVRTRESRDAALCGQYFAFLILTHFLIFSLISVILDVAVILIVKVRRHEAASQILSELWKPLLERIAKRFQGLSGYWMTWIVLKGYMQLFELAQIYRLVVVWIHKHTALRTPRELFEIARPPFFLYWTYYAELLFLAAIGTVYAPLAPLVVAFVAAVFWMASVVYKYQFLYVYRTKSETGGRLWSIVINRLLVVIGCMQIIIAIVVGLYQSWVEAVSCIPPVLFVIAFRVYCHFKLEPKFMWYTPSAMDLARTKVHVHDADRQRLMRHMMNNLSDIYEGPVESSSVLTELDSEGVTSKENDIMLGDIKRDSVISLPFNPSSDANHEMVSDPYQAMIHRQYATTPNDTDNEFDFQPPAPFAKRPSSMMSYDSGFSALAKSDDVPPLRQGTYEYPMPQFVRQGSDNGPQFASDFYTQLPYPVSAYCVTSAAHG</sequence>
<keyword evidence="3" id="KW-0813">Transport</keyword>
<feature type="domain" description="CSC1/OSCA1-like N-terminal transmembrane" evidence="9">
    <location>
        <begin position="4"/>
        <end position="103"/>
    </location>
</feature>
<evidence type="ECO:0000256" key="3">
    <source>
        <dbReference type="ARBA" id="ARBA00022448"/>
    </source>
</evidence>
<dbReference type="RefSeq" id="XP_060121848.1">
    <property type="nucleotide sequence ID" value="XM_060265865.1"/>
</dbReference>
<feature type="transmembrane region" description="Helical" evidence="7">
    <location>
        <begin position="530"/>
        <end position="548"/>
    </location>
</feature>
<evidence type="ECO:0000259" key="10">
    <source>
        <dbReference type="Pfam" id="PF14703"/>
    </source>
</evidence>
<comment type="similarity">
    <text evidence="2">Belongs to the CSC1 (TC 1.A.17) family.</text>
</comment>
<name>A0AAF0F345_9BASI</name>
<dbReference type="Pfam" id="PF13967">
    <property type="entry name" value="RSN1_TM"/>
    <property type="match status" value="1"/>
</dbReference>
<reference evidence="11" key="1">
    <citation type="submission" date="2023-03" db="EMBL/GenBank/DDBJ databases">
        <title>Mating type loci evolution in Malassezia.</title>
        <authorList>
            <person name="Coelho M.A."/>
        </authorList>
    </citation>
    <scope>NUCLEOTIDE SEQUENCE</scope>
    <source>
        <strain evidence="11">CBS 9431</strain>
    </source>
</reference>
<feature type="transmembrane region" description="Helical" evidence="7">
    <location>
        <begin position="466"/>
        <end position="484"/>
    </location>
</feature>
<feature type="transmembrane region" description="Helical" evidence="7">
    <location>
        <begin position="12"/>
        <end position="38"/>
    </location>
</feature>
<feature type="transmembrane region" description="Helical" evidence="7">
    <location>
        <begin position="84"/>
        <end position="106"/>
    </location>
</feature>
<feature type="transmembrane region" description="Helical" evidence="7">
    <location>
        <begin position="348"/>
        <end position="373"/>
    </location>
</feature>
<keyword evidence="12" id="KW-1185">Reference proteome</keyword>
<feature type="domain" description="CSC1/OSCA1-like 7TM region" evidence="8">
    <location>
        <begin position="304"/>
        <end position="584"/>
    </location>
</feature>
<evidence type="ECO:0000259" key="9">
    <source>
        <dbReference type="Pfam" id="PF13967"/>
    </source>
</evidence>
<evidence type="ECO:0000256" key="6">
    <source>
        <dbReference type="ARBA" id="ARBA00023136"/>
    </source>
</evidence>
<accession>A0AAF0F345</accession>
<dbReference type="InterPro" id="IPR003864">
    <property type="entry name" value="CSC1/OSCA1-like_7TM"/>
</dbReference>
<evidence type="ECO:0000256" key="1">
    <source>
        <dbReference type="ARBA" id="ARBA00004141"/>
    </source>
</evidence>
<protein>
    <recommendedName>
        <fullName evidence="13">DUF221-domain-containing protein</fullName>
    </recommendedName>
</protein>
<keyword evidence="4 7" id="KW-0812">Transmembrane</keyword>
<dbReference type="PANTHER" id="PTHR13018">
    <property type="entry name" value="PROBABLE MEMBRANE PROTEIN DUF221-RELATED"/>
    <property type="match status" value="1"/>
</dbReference>
<evidence type="ECO:0000256" key="5">
    <source>
        <dbReference type="ARBA" id="ARBA00022989"/>
    </source>
</evidence>
<dbReference type="GO" id="GO:0005886">
    <property type="term" value="C:plasma membrane"/>
    <property type="evidence" value="ECO:0007669"/>
    <property type="project" value="TreeGrafter"/>
</dbReference>
<feature type="transmembrane region" description="Helical" evidence="7">
    <location>
        <begin position="307"/>
        <end position="328"/>
    </location>
</feature>